<sequence>MRWDSTADAKLFVAVLKVHSLKLNYEAIAKLMGDDTTAKAVSHRIAKLKSLGSDVGTPNTSPNTPTKTPTKRKRSDNTDLIAIKKEQIEGSLESDASSEAATTVIDAVSTGSPKKRRRQPKPAPAPPIEISFASTLEDSDNQSPHSTLYSPPGTSYEEGTSYEDFLNDFHDSNDLPHMSAQENYLLPLPNFFQ</sequence>
<dbReference type="AlphaFoldDB" id="A0AAV9WWK5"/>
<organism evidence="2 3">
    <name type="scientific">Orbilia ellipsospora</name>
    <dbReference type="NCBI Taxonomy" id="2528407"/>
    <lineage>
        <taxon>Eukaryota</taxon>
        <taxon>Fungi</taxon>
        <taxon>Dikarya</taxon>
        <taxon>Ascomycota</taxon>
        <taxon>Pezizomycotina</taxon>
        <taxon>Orbiliomycetes</taxon>
        <taxon>Orbiliales</taxon>
        <taxon>Orbiliaceae</taxon>
        <taxon>Orbilia</taxon>
    </lineage>
</organism>
<reference evidence="2 3" key="1">
    <citation type="submission" date="2019-10" db="EMBL/GenBank/DDBJ databases">
        <authorList>
            <person name="Palmer J.M."/>
        </authorList>
    </citation>
    <scope>NUCLEOTIDE SEQUENCE [LARGE SCALE GENOMIC DNA]</scope>
    <source>
        <strain evidence="2 3">TWF694</strain>
    </source>
</reference>
<accession>A0AAV9WWK5</accession>
<dbReference type="EMBL" id="JAVHJO010000014">
    <property type="protein sequence ID" value="KAK6528744.1"/>
    <property type="molecule type" value="Genomic_DNA"/>
</dbReference>
<gene>
    <name evidence="2" type="ORF">TWF694_003983</name>
</gene>
<feature type="compositionally biased region" description="Polar residues" evidence="1">
    <location>
        <begin position="132"/>
        <end position="153"/>
    </location>
</feature>
<proteinExistence type="predicted"/>
<keyword evidence="3" id="KW-1185">Reference proteome</keyword>
<dbReference type="Proteomes" id="UP001365542">
    <property type="component" value="Unassembled WGS sequence"/>
</dbReference>
<comment type="caution">
    <text evidence="2">The sequence shown here is derived from an EMBL/GenBank/DDBJ whole genome shotgun (WGS) entry which is preliminary data.</text>
</comment>
<evidence type="ECO:0000256" key="1">
    <source>
        <dbReference type="SAM" id="MobiDB-lite"/>
    </source>
</evidence>
<protein>
    <submittedName>
        <fullName evidence="2">Uncharacterized protein</fullName>
    </submittedName>
</protein>
<evidence type="ECO:0000313" key="3">
    <source>
        <dbReference type="Proteomes" id="UP001365542"/>
    </source>
</evidence>
<feature type="region of interest" description="Disordered" evidence="1">
    <location>
        <begin position="51"/>
        <end position="165"/>
    </location>
</feature>
<feature type="compositionally biased region" description="Low complexity" evidence="1">
    <location>
        <begin position="57"/>
        <end position="68"/>
    </location>
</feature>
<name>A0AAV9WWK5_9PEZI</name>
<evidence type="ECO:0000313" key="2">
    <source>
        <dbReference type="EMBL" id="KAK6528744.1"/>
    </source>
</evidence>